<dbReference type="EMBL" id="VIKS01000013">
    <property type="protein sequence ID" value="TQV84922.1"/>
    <property type="molecule type" value="Genomic_DNA"/>
</dbReference>
<dbReference type="AlphaFoldDB" id="A0A545U624"/>
<sequence length="637" mass="68622">MINRITLFMSPFMATIEMRLKSLLLTFFLVTLTACGGGGSAVEEEVPVAQAVSCETSDDGTIEDGCGILLLGLTDADGDFLNYTVDVTGIELTRLDGTQVSAMPSTQSVNFVDYVELSELTTAATIPAGIYTAGSITIDYTNADIQVEKEGEAVAADMVDEVGEPLLSQTLQLQLDEDNQLVIARNRPALLELDFNLAASHTVNLETEPVTVTTEPYVIAEVDPIQSKEFRIRGPLIRVNEDESYFRVAVRPYYRHDGRFGGVNVQVEDETNFEINGEAFSGAEGLTQMATLEAGTPTVTLGLFDRAADSFTAITVMAGSSVPGSDKDAARGVIVARDGNNLTVRGASLIRDDGIVTFRDEITVLIAETTKVSKPRRIQDEVTIADLSVGQAVTVLGTITTDESDGTVIDATEGGIRMRLTFASGHTLSKDDVLLTMDLQQLQGRLPDVYDFSGTGMDETFDASPDAYEVSIENLMVTNLDDGDPVRVSGFVSPFGAAPPDFEALTVINYAESRSQLYVNWPDGDDVTAFSEITTESLTINIVNGGEDGIYKLIQGGIRTDLTSFDEAVVIQPKGERGIYTLRSNDTIMAFSDFADFVAELQQKLDEGNLIDGMHATGGFSTESKTFSALKIAIRLN</sequence>
<evidence type="ECO:0000313" key="1">
    <source>
        <dbReference type="EMBL" id="TQV84922.1"/>
    </source>
</evidence>
<name>A0A545U624_9GAMM</name>
<proteinExistence type="predicted"/>
<reference evidence="1 2" key="1">
    <citation type="submission" date="2019-07" db="EMBL/GenBank/DDBJ databases">
        <title>Draft genome for Aliikangiella sp. M105.</title>
        <authorList>
            <person name="Wang G."/>
        </authorList>
    </citation>
    <scope>NUCLEOTIDE SEQUENCE [LARGE SCALE GENOMIC DNA]</scope>
    <source>
        <strain evidence="1 2">M105</strain>
    </source>
</reference>
<evidence type="ECO:0000313" key="2">
    <source>
        <dbReference type="Proteomes" id="UP000315439"/>
    </source>
</evidence>
<organism evidence="1 2">
    <name type="scientific">Aliikangiella coralliicola</name>
    <dbReference type="NCBI Taxonomy" id="2592383"/>
    <lineage>
        <taxon>Bacteria</taxon>
        <taxon>Pseudomonadati</taxon>
        <taxon>Pseudomonadota</taxon>
        <taxon>Gammaproteobacteria</taxon>
        <taxon>Oceanospirillales</taxon>
        <taxon>Pleioneaceae</taxon>
        <taxon>Aliikangiella</taxon>
    </lineage>
</organism>
<gene>
    <name evidence="1" type="ORF">FLL46_21240</name>
</gene>
<dbReference type="Proteomes" id="UP000315439">
    <property type="component" value="Unassembled WGS sequence"/>
</dbReference>
<evidence type="ECO:0008006" key="3">
    <source>
        <dbReference type="Google" id="ProtNLM"/>
    </source>
</evidence>
<dbReference type="PROSITE" id="PS51257">
    <property type="entry name" value="PROKAR_LIPOPROTEIN"/>
    <property type="match status" value="1"/>
</dbReference>
<comment type="caution">
    <text evidence="1">The sequence shown here is derived from an EMBL/GenBank/DDBJ whole genome shotgun (WGS) entry which is preliminary data.</text>
</comment>
<dbReference type="OrthoDB" id="6189102at2"/>
<dbReference type="RefSeq" id="WP_142933480.1">
    <property type="nucleotide sequence ID" value="NZ_ML660169.1"/>
</dbReference>
<protein>
    <recommendedName>
        <fullName evidence="3">DUF4382 domain-containing protein</fullName>
    </recommendedName>
</protein>
<accession>A0A545U624</accession>
<keyword evidence="2" id="KW-1185">Reference proteome</keyword>